<gene>
    <name evidence="4" type="ORF">GpartN1_g2555.t1</name>
</gene>
<protein>
    <recommendedName>
        <fullName evidence="6">Pre-rRNA-processing protein TSR2 homolog</fullName>
    </recommendedName>
</protein>
<dbReference type="PANTHER" id="PTHR21250">
    <property type="entry name" value="PRE-RRNA-PROCESSING PROTEIN TSR2 HOMOLOG"/>
    <property type="match status" value="1"/>
</dbReference>
<keyword evidence="2" id="KW-0698">rRNA processing</keyword>
<dbReference type="Pfam" id="PF10273">
    <property type="entry name" value="WGG"/>
    <property type="match status" value="1"/>
</dbReference>
<reference evidence="4" key="2">
    <citation type="submission" date="2022-01" db="EMBL/GenBank/DDBJ databases">
        <authorList>
            <person name="Hirooka S."/>
            <person name="Miyagishima S.Y."/>
        </authorList>
    </citation>
    <scope>NUCLEOTIDE SEQUENCE</scope>
    <source>
        <strain evidence="4">NBRC 102759</strain>
    </source>
</reference>
<dbReference type="OrthoDB" id="263560at2759"/>
<dbReference type="EMBL" id="BQMJ01000018">
    <property type="protein sequence ID" value="GJQ10764.1"/>
    <property type="molecule type" value="Genomic_DNA"/>
</dbReference>
<evidence type="ECO:0000256" key="2">
    <source>
        <dbReference type="ARBA" id="ARBA00022552"/>
    </source>
</evidence>
<evidence type="ECO:0000313" key="5">
    <source>
        <dbReference type="Proteomes" id="UP001061958"/>
    </source>
</evidence>
<accession>A0A9C7UPB7</accession>
<dbReference type="AlphaFoldDB" id="A0A9C7UPB7"/>
<name>A0A9C7UPB7_9RHOD</name>
<dbReference type="GO" id="GO:0006364">
    <property type="term" value="P:rRNA processing"/>
    <property type="evidence" value="ECO:0007669"/>
    <property type="project" value="UniProtKB-KW"/>
</dbReference>
<evidence type="ECO:0000256" key="3">
    <source>
        <dbReference type="SAM" id="MobiDB-lite"/>
    </source>
</evidence>
<evidence type="ECO:0008006" key="6">
    <source>
        <dbReference type="Google" id="ProtNLM"/>
    </source>
</evidence>
<sequence>MDSAMREEQVKVYRQCIDTLFSRWTALRLALEHWNRPTEECRALLETLQQAIVQAGQDNELSREFLETLFEETFDILQVDVEDGSIEQVSCLLCDRWKDCLQGNMETLMHFLNHRVHTGTHLVSSVWDNSFQVHDHQAPTMYSLPEESVETSDSTIHEDGFQRVQRRHR</sequence>
<feature type="region of interest" description="Disordered" evidence="3">
    <location>
        <begin position="144"/>
        <end position="169"/>
    </location>
</feature>
<proteinExistence type="inferred from homology"/>
<evidence type="ECO:0000256" key="1">
    <source>
        <dbReference type="ARBA" id="ARBA00006524"/>
    </source>
</evidence>
<dbReference type="InterPro" id="IPR019398">
    <property type="entry name" value="Pre-rRNA_process_TSR2"/>
</dbReference>
<comment type="caution">
    <text evidence="4">The sequence shown here is derived from an EMBL/GenBank/DDBJ whole genome shotgun (WGS) entry which is preliminary data.</text>
</comment>
<comment type="similarity">
    <text evidence="1">Belongs to the TSR2 family.</text>
</comment>
<keyword evidence="5" id="KW-1185">Reference proteome</keyword>
<reference evidence="4" key="1">
    <citation type="journal article" date="2022" name="Proc. Natl. Acad. Sci. U.S.A.">
        <title>Life cycle and functional genomics of the unicellular red alga Galdieria for elucidating algal and plant evolution and industrial use.</title>
        <authorList>
            <person name="Hirooka S."/>
            <person name="Itabashi T."/>
            <person name="Ichinose T.M."/>
            <person name="Onuma R."/>
            <person name="Fujiwara T."/>
            <person name="Yamashita S."/>
            <person name="Jong L.W."/>
            <person name="Tomita R."/>
            <person name="Iwane A.H."/>
            <person name="Miyagishima S.Y."/>
        </authorList>
    </citation>
    <scope>NUCLEOTIDE SEQUENCE</scope>
    <source>
        <strain evidence="4">NBRC 102759</strain>
    </source>
</reference>
<organism evidence="4 5">
    <name type="scientific">Galdieria partita</name>
    <dbReference type="NCBI Taxonomy" id="83374"/>
    <lineage>
        <taxon>Eukaryota</taxon>
        <taxon>Rhodophyta</taxon>
        <taxon>Bangiophyceae</taxon>
        <taxon>Galdieriales</taxon>
        <taxon>Galdieriaceae</taxon>
        <taxon>Galdieria</taxon>
    </lineage>
</organism>
<dbReference type="Proteomes" id="UP001061958">
    <property type="component" value="Unassembled WGS sequence"/>
</dbReference>
<evidence type="ECO:0000313" key="4">
    <source>
        <dbReference type="EMBL" id="GJQ10764.1"/>
    </source>
</evidence>